<dbReference type="PROSITE" id="PS00107">
    <property type="entry name" value="PROTEIN_KINASE_ATP"/>
    <property type="match status" value="1"/>
</dbReference>
<evidence type="ECO:0000256" key="9">
    <source>
        <dbReference type="ARBA" id="ARBA00048679"/>
    </source>
</evidence>
<evidence type="ECO:0000313" key="14">
    <source>
        <dbReference type="Proteomes" id="UP001280581"/>
    </source>
</evidence>
<keyword evidence="5 10" id="KW-0547">Nucleotide-binding</keyword>
<evidence type="ECO:0000259" key="12">
    <source>
        <dbReference type="PROSITE" id="PS50011"/>
    </source>
</evidence>
<keyword evidence="14" id="KW-1185">Reference proteome</keyword>
<dbReference type="Proteomes" id="UP001280581">
    <property type="component" value="Unassembled WGS sequence"/>
</dbReference>
<dbReference type="InterPro" id="IPR011009">
    <property type="entry name" value="Kinase-like_dom_sf"/>
</dbReference>
<feature type="region of interest" description="Disordered" evidence="11">
    <location>
        <begin position="578"/>
        <end position="661"/>
    </location>
</feature>
<dbReference type="GO" id="GO:0005737">
    <property type="term" value="C:cytoplasm"/>
    <property type="evidence" value="ECO:0007669"/>
    <property type="project" value="TreeGrafter"/>
</dbReference>
<dbReference type="EMBL" id="WVTA01000021">
    <property type="protein sequence ID" value="KAK3197223.1"/>
    <property type="molecule type" value="Genomic_DNA"/>
</dbReference>
<dbReference type="FunFam" id="3.30.200.20:FF:000488">
    <property type="entry name" value="Related to severin kinase"/>
    <property type="match status" value="1"/>
</dbReference>
<keyword evidence="3" id="KW-0723">Serine/threonine-protein kinase</keyword>
<feature type="domain" description="Protein kinase" evidence="12">
    <location>
        <begin position="17"/>
        <end position="267"/>
    </location>
</feature>
<comment type="similarity">
    <text evidence="1">Belongs to the protein kinase superfamily. STE Ser/Thr protein kinase family. STE20 subfamily.</text>
</comment>
<evidence type="ECO:0000256" key="2">
    <source>
        <dbReference type="ARBA" id="ARBA00012513"/>
    </source>
</evidence>
<evidence type="ECO:0000256" key="10">
    <source>
        <dbReference type="PROSITE-ProRule" id="PRU10141"/>
    </source>
</evidence>
<dbReference type="InterPro" id="IPR000719">
    <property type="entry name" value="Prot_kinase_dom"/>
</dbReference>
<keyword evidence="6" id="KW-0418">Kinase</keyword>
<dbReference type="GO" id="GO:0004674">
    <property type="term" value="F:protein serine/threonine kinase activity"/>
    <property type="evidence" value="ECO:0007669"/>
    <property type="project" value="UniProtKB-KW"/>
</dbReference>
<evidence type="ECO:0000256" key="11">
    <source>
        <dbReference type="SAM" id="MobiDB-lite"/>
    </source>
</evidence>
<feature type="compositionally biased region" description="Polar residues" evidence="11">
    <location>
        <begin position="336"/>
        <end position="345"/>
    </location>
</feature>
<comment type="catalytic activity">
    <reaction evidence="9">
        <text>L-seryl-[protein] + ATP = O-phospho-L-seryl-[protein] + ADP + H(+)</text>
        <dbReference type="Rhea" id="RHEA:17989"/>
        <dbReference type="Rhea" id="RHEA-COMP:9863"/>
        <dbReference type="Rhea" id="RHEA-COMP:11604"/>
        <dbReference type="ChEBI" id="CHEBI:15378"/>
        <dbReference type="ChEBI" id="CHEBI:29999"/>
        <dbReference type="ChEBI" id="CHEBI:30616"/>
        <dbReference type="ChEBI" id="CHEBI:83421"/>
        <dbReference type="ChEBI" id="CHEBI:456216"/>
        <dbReference type="EC" id="2.7.11.1"/>
    </reaction>
</comment>
<organism evidence="13 14">
    <name type="scientific">Pseudopithomyces chartarum</name>
    <dbReference type="NCBI Taxonomy" id="1892770"/>
    <lineage>
        <taxon>Eukaryota</taxon>
        <taxon>Fungi</taxon>
        <taxon>Dikarya</taxon>
        <taxon>Ascomycota</taxon>
        <taxon>Pezizomycotina</taxon>
        <taxon>Dothideomycetes</taxon>
        <taxon>Pleosporomycetidae</taxon>
        <taxon>Pleosporales</taxon>
        <taxon>Massarineae</taxon>
        <taxon>Didymosphaeriaceae</taxon>
        <taxon>Pseudopithomyces</taxon>
    </lineage>
</organism>
<evidence type="ECO:0000256" key="7">
    <source>
        <dbReference type="ARBA" id="ARBA00022840"/>
    </source>
</evidence>
<keyword evidence="7 10" id="KW-0067">ATP-binding</keyword>
<evidence type="ECO:0000313" key="13">
    <source>
        <dbReference type="EMBL" id="KAK3197223.1"/>
    </source>
</evidence>
<proteinExistence type="inferred from homology"/>
<name>A0AAN6LMZ9_9PLEO</name>
<dbReference type="InterPro" id="IPR017441">
    <property type="entry name" value="Protein_kinase_ATP_BS"/>
</dbReference>
<comment type="caution">
    <text evidence="13">The sequence shown here is derived from an EMBL/GenBank/DDBJ whole genome shotgun (WGS) entry which is preliminary data.</text>
</comment>
<comment type="catalytic activity">
    <reaction evidence="8">
        <text>L-threonyl-[protein] + ATP = O-phospho-L-threonyl-[protein] + ADP + H(+)</text>
        <dbReference type="Rhea" id="RHEA:46608"/>
        <dbReference type="Rhea" id="RHEA-COMP:11060"/>
        <dbReference type="Rhea" id="RHEA-COMP:11605"/>
        <dbReference type="ChEBI" id="CHEBI:15378"/>
        <dbReference type="ChEBI" id="CHEBI:30013"/>
        <dbReference type="ChEBI" id="CHEBI:30616"/>
        <dbReference type="ChEBI" id="CHEBI:61977"/>
        <dbReference type="ChEBI" id="CHEBI:456216"/>
        <dbReference type="EC" id="2.7.11.1"/>
    </reaction>
</comment>
<feature type="binding site" evidence="10">
    <location>
        <position position="46"/>
    </location>
    <ligand>
        <name>ATP</name>
        <dbReference type="ChEBI" id="CHEBI:30616"/>
    </ligand>
</feature>
<dbReference type="Gene3D" id="3.30.200.20">
    <property type="entry name" value="Phosphorylase Kinase, domain 1"/>
    <property type="match status" value="1"/>
</dbReference>
<feature type="compositionally biased region" description="Low complexity" evidence="11">
    <location>
        <begin position="590"/>
        <end position="601"/>
    </location>
</feature>
<dbReference type="AlphaFoldDB" id="A0AAN6LMZ9"/>
<feature type="region of interest" description="Disordered" evidence="11">
    <location>
        <begin position="289"/>
        <end position="422"/>
    </location>
</feature>
<dbReference type="FunFam" id="1.10.510.10:FF:000499">
    <property type="entry name" value="Serine/threonine-protein kinase KIC1"/>
    <property type="match status" value="1"/>
</dbReference>
<feature type="compositionally biased region" description="Low complexity" evidence="11">
    <location>
        <begin position="512"/>
        <end position="537"/>
    </location>
</feature>
<dbReference type="PANTHER" id="PTHR48012:SF10">
    <property type="entry name" value="FI20177P1"/>
    <property type="match status" value="1"/>
</dbReference>
<keyword evidence="4" id="KW-0808">Transferase</keyword>
<evidence type="ECO:0000256" key="4">
    <source>
        <dbReference type="ARBA" id="ARBA00022679"/>
    </source>
</evidence>
<feature type="compositionally biased region" description="Polar residues" evidence="11">
    <location>
        <begin position="578"/>
        <end position="589"/>
    </location>
</feature>
<dbReference type="EC" id="2.7.11.1" evidence="2"/>
<dbReference type="GO" id="GO:0005524">
    <property type="term" value="F:ATP binding"/>
    <property type="evidence" value="ECO:0007669"/>
    <property type="project" value="UniProtKB-UniRule"/>
</dbReference>
<evidence type="ECO:0000256" key="1">
    <source>
        <dbReference type="ARBA" id="ARBA00008874"/>
    </source>
</evidence>
<dbReference type="PROSITE" id="PS50011">
    <property type="entry name" value="PROTEIN_KINASE_DOM"/>
    <property type="match status" value="1"/>
</dbReference>
<feature type="compositionally biased region" description="Polar residues" evidence="11">
    <location>
        <begin position="614"/>
        <end position="623"/>
    </location>
</feature>
<feature type="compositionally biased region" description="Polar residues" evidence="11">
    <location>
        <begin position="647"/>
        <end position="661"/>
    </location>
</feature>
<dbReference type="PANTHER" id="PTHR48012">
    <property type="entry name" value="STERILE20-LIKE KINASE, ISOFORM B-RELATED"/>
    <property type="match status" value="1"/>
</dbReference>
<gene>
    <name evidence="13" type="ORF">GRF29_1536g1001862</name>
</gene>
<evidence type="ECO:0000256" key="3">
    <source>
        <dbReference type="ARBA" id="ARBA00022527"/>
    </source>
</evidence>
<protein>
    <recommendedName>
        <fullName evidence="2">non-specific serine/threonine protein kinase</fullName>
        <ecNumber evidence="2">2.7.11.1</ecNumber>
    </recommendedName>
</protein>
<feature type="region of interest" description="Disordered" evidence="11">
    <location>
        <begin position="478"/>
        <end position="560"/>
    </location>
</feature>
<accession>A0AAN6LMZ9</accession>
<evidence type="ECO:0000256" key="6">
    <source>
        <dbReference type="ARBA" id="ARBA00022777"/>
    </source>
</evidence>
<sequence length="730" mass="79962">MAEAFTVSGSVDPTTLYTKQQCIGGGSFGKVYKGIDRKNGQLVAIKIIDVENAEDEVDDIISEIAILSGMNSQYVTKYYGSYLHGTELWIVMEFCSGGSCADLMRPGAIDESEIAVILKELLMGLCYLHEDNKLHRDIKAANILVSSNGQVKLADFGVSGQLSATMTKKNTFVGTPFWMAPEVIKQSGYDHKADIWSLGITALELAQGEPPYADIHPMKVLFLIPKNPSPQLTGNFSPQFKDFVNLCLRKDPKERPSAKQLLQSSFIRKAGKPAMLKELIFRYQEYQARHPKQADSDDEDTPVKKREPVNEELWDFGTVRPINNQRGNVLKPMNESGANARQVSPQRRPLGNQRAGYGDENYYGSEDTIRASPPPSPTKRLAKLDIPTSPMDSLKTAARVPLPPSPEKRSIPPLPPPNVQEVRKSPVPAVFTPHPLARGLVTPTRPVAQPRRQTPLGRDYDEYLQRSIAEDMAAMEMTPQRDITPPRPQMTIPEIPPFRGGSVQPVNGVAASSNRSGSSSPAQNQNQNQNPRPSQGQKPLPLFTGQQPLPSLTNQKPVANQKPFVNQVPVTNQIPITNQKPLASPQQPLSTSPNRPGSSSSYDPFGGPLVSEWNKLTSGQNPSHPLPPTPQATKPSPISRGSFGRPKQQSTLPGSPHSSLAPTEITALSGVVLPALEAALSRRSYHVSLRNKQEAAASPRDLHAFVEAKKRRAECHENKMDGLFALDVCV</sequence>
<dbReference type="SMART" id="SM00220">
    <property type="entry name" value="S_TKc"/>
    <property type="match status" value="1"/>
</dbReference>
<dbReference type="Pfam" id="PF00069">
    <property type="entry name" value="Pkinase"/>
    <property type="match status" value="1"/>
</dbReference>
<reference evidence="13 14" key="1">
    <citation type="submission" date="2021-02" db="EMBL/GenBank/DDBJ databases">
        <title>Genome assembly of Pseudopithomyces chartarum.</title>
        <authorList>
            <person name="Jauregui R."/>
            <person name="Singh J."/>
            <person name="Voisey C."/>
        </authorList>
    </citation>
    <scope>NUCLEOTIDE SEQUENCE [LARGE SCALE GENOMIC DNA]</scope>
    <source>
        <strain evidence="13 14">AGR01</strain>
    </source>
</reference>
<feature type="compositionally biased region" description="Polar residues" evidence="11">
    <location>
        <begin position="544"/>
        <end position="558"/>
    </location>
</feature>
<dbReference type="Gene3D" id="1.10.510.10">
    <property type="entry name" value="Transferase(Phosphotransferase) domain 1"/>
    <property type="match status" value="1"/>
</dbReference>
<dbReference type="CDD" id="cd06609">
    <property type="entry name" value="STKc_MST3_like"/>
    <property type="match status" value="1"/>
</dbReference>
<dbReference type="SUPFAM" id="SSF56112">
    <property type="entry name" value="Protein kinase-like (PK-like)"/>
    <property type="match status" value="1"/>
</dbReference>
<evidence type="ECO:0000256" key="8">
    <source>
        <dbReference type="ARBA" id="ARBA00047899"/>
    </source>
</evidence>
<dbReference type="InterPro" id="IPR050629">
    <property type="entry name" value="STE20/SPS1-PAK"/>
</dbReference>
<evidence type="ECO:0000256" key="5">
    <source>
        <dbReference type="ARBA" id="ARBA00022741"/>
    </source>
</evidence>